<dbReference type="PANTHER" id="PTHR45629">
    <property type="entry name" value="SNF2/RAD54 FAMILY MEMBER"/>
    <property type="match status" value="1"/>
</dbReference>
<dbReference type="EMBL" id="UYWY01024509">
    <property type="protein sequence ID" value="VDM48829.1"/>
    <property type="molecule type" value="Genomic_DNA"/>
</dbReference>
<name>A0A183V9T8_TOXCA</name>
<dbReference type="GO" id="GO:0015616">
    <property type="term" value="F:DNA translocase activity"/>
    <property type="evidence" value="ECO:0007669"/>
    <property type="project" value="TreeGrafter"/>
</dbReference>
<dbReference type="FunFam" id="3.40.50.10810:FF:000152">
    <property type="entry name" value="Protein CBG00336"/>
    <property type="match status" value="1"/>
</dbReference>
<dbReference type="Gene3D" id="3.40.50.10810">
    <property type="entry name" value="Tandem AAA-ATPase domain"/>
    <property type="match status" value="1"/>
</dbReference>
<reference evidence="5" key="1">
    <citation type="submission" date="2016-06" db="UniProtKB">
        <authorList>
            <consortium name="WormBaseParasite"/>
        </authorList>
    </citation>
    <scope>IDENTIFICATION</scope>
</reference>
<sequence>MLFTSAEAIVFLQRRSLAPSQAPSDGAPLVRNRSSSSDEEMENSRCKRRKGSSSNLTPLRSNSNRFELLSPYRTMLIKDLDQLIIKERRLHEEMIKKLLCKPFRVPLPGYAGSASSKALGLRHSSVRCALFDPYAEGALVLYTPPEMSAHEAIKIDESRKVRCSTFTERGYSLQVHVVVDPVLSAVLRPHQREGVKFMYDCVTGARIENAYGCIMADEMGLGKTLQCITLLWTLLRQSPEAKSMISNVVIVCPSSLVKVLVFAVATEVEIECVQNWDNEIAKWLGGRVNSLPIDSGGKEGIDRSLEWFVSQLGTRCSTPVLIISYETFRLHASVLLRKQVGLVICDEGHRLKNSDNQTYQALSRLKCERRVLISGTPIQNDLLEYYSLVNFVNPGLLGTAQEFKRRFENVILRGRDADATDAQRLKSDEALAEMACI</sequence>
<dbReference type="GO" id="GO:0007131">
    <property type="term" value="P:reciprocal meiotic recombination"/>
    <property type="evidence" value="ECO:0007669"/>
    <property type="project" value="TreeGrafter"/>
</dbReference>
<dbReference type="GO" id="GO:0005524">
    <property type="term" value="F:ATP binding"/>
    <property type="evidence" value="ECO:0007669"/>
    <property type="project" value="InterPro"/>
</dbReference>
<dbReference type="InterPro" id="IPR000330">
    <property type="entry name" value="SNF2_N"/>
</dbReference>
<dbReference type="GO" id="GO:0045003">
    <property type="term" value="P:double-strand break repair via synthesis-dependent strand annealing"/>
    <property type="evidence" value="ECO:0007669"/>
    <property type="project" value="TreeGrafter"/>
</dbReference>
<organism evidence="4 5">
    <name type="scientific">Toxocara canis</name>
    <name type="common">Canine roundworm</name>
    <dbReference type="NCBI Taxonomy" id="6265"/>
    <lineage>
        <taxon>Eukaryota</taxon>
        <taxon>Metazoa</taxon>
        <taxon>Ecdysozoa</taxon>
        <taxon>Nematoda</taxon>
        <taxon>Chromadorea</taxon>
        <taxon>Rhabditida</taxon>
        <taxon>Spirurina</taxon>
        <taxon>Ascaridomorpha</taxon>
        <taxon>Ascaridoidea</taxon>
        <taxon>Toxocaridae</taxon>
        <taxon>Toxocara</taxon>
    </lineage>
</organism>
<feature type="domain" description="Helicase ATP-binding" evidence="2">
    <location>
        <begin position="204"/>
        <end position="395"/>
    </location>
</feature>
<evidence type="ECO:0000259" key="2">
    <source>
        <dbReference type="PROSITE" id="PS51192"/>
    </source>
</evidence>
<proteinExistence type="predicted"/>
<dbReference type="Proteomes" id="UP000050794">
    <property type="component" value="Unassembled WGS sequence"/>
</dbReference>
<evidence type="ECO:0000313" key="4">
    <source>
        <dbReference type="Proteomes" id="UP000050794"/>
    </source>
</evidence>
<reference evidence="3 4" key="2">
    <citation type="submission" date="2018-11" db="EMBL/GenBank/DDBJ databases">
        <authorList>
            <consortium name="Pathogen Informatics"/>
        </authorList>
    </citation>
    <scope>NUCLEOTIDE SEQUENCE [LARGE SCALE GENOMIC DNA]</scope>
</reference>
<dbReference type="GO" id="GO:0005634">
    <property type="term" value="C:nucleus"/>
    <property type="evidence" value="ECO:0007669"/>
    <property type="project" value="TreeGrafter"/>
</dbReference>
<dbReference type="SMART" id="SM00487">
    <property type="entry name" value="DEXDc"/>
    <property type="match status" value="1"/>
</dbReference>
<dbReference type="InterPro" id="IPR014001">
    <property type="entry name" value="Helicase_ATP-bd"/>
</dbReference>
<dbReference type="InterPro" id="IPR050496">
    <property type="entry name" value="SNF2_RAD54_helicase_repair"/>
</dbReference>
<dbReference type="WBParaSite" id="TCNE_0001750901-mRNA-1">
    <property type="protein sequence ID" value="TCNE_0001750901-mRNA-1"/>
    <property type="gene ID" value="TCNE_0001750901"/>
</dbReference>
<dbReference type="Pfam" id="PF00176">
    <property type="entry name" value="SNF2-rel_dom"/>
    <property type="match status" value="1"/>
</dbReference>
<dbReference type="InterPro" id="IPR027417">
    <property type="entry name" value="P-loop_NTPase"/>
</dbReference>
<dbReference type="InterPro" id="IPR038718">
    <property type="entry name" value="SNF2-like_sf"/>
</dbReference>
<feature type="region of interest" description="Disordered" evidence="1">
    <location>
        <begin position="19"/>
        <end position="59"/>
    </location>
</feature>
<evidence type="ECO:0000313" key="3">
    <source>
        <dbReference type="EMBL" id="VDM48829.1"/>
    </source>
</evidence>
<gene>
    <name evidence="3" type="ORF">TCNE_LOCUS17508</name>
</gene>
<keyword evidence="4" id="KW-1185">Reference proteome</keyword>
<dbReference type="PROSITE" id="PS51192">
    <property type="entry name" value="HELICASE_ATP_BIND_1"/>
    <property type="match status" value="1"/>
</dbReference>
<evidence type="ECO:0000313" key="5">
    <source>
        <dbReference type="WBParaSite" id="TCNE_0001750901-mRNA-1"/>
    </source>
</evidence>
<dbReference type="AlphaFoldDB" id="A0A183V9T8"/>
<dbReference type="PANTHER" id="PTHR45629:SF7">
    <property type="entry name" value="DNA EXCISION REPAIR PROTEIN ERCC-6-RELATED"/>
    <property type="match status" value="1"/>
</dbReference>
<evidence type="ECO:0000256" key="1">
    <source>
        <dbReference type="SAM" id="MobiDB-lite"/>
    </source>
</evidence>
<dbReference type="SUPFAM" id="SSF52540">
    <property type="entry name" value="P-loop containing nucleoside triphosphate hydrolases"/>
    <property type="match status" value="1"/>
</dbReference>
<protein>
    <submittedName>
        <fullName evidence="5">Helicase ATP-binding domain-containing protein</fullName>
    </submittedName>
</protein>
<accession>A0A183V9T8</accession>